<comment type="caution">
    <text evidence="2">The sequence shown here is derived from an EMBL/GenBank/DDBJ whole genome shotgun (WGS) entry which is preliminary data.</text>
</comment>
<keyword evidence="3" id="KW-1185">Reference proteome</keyword>
<evidence type="ECO:0000313" key="2">
    <source>
        <dbReference type="EMBL" id="KAF0675652.1"/>
    </source>
</evidence>
<dbReference type="AlphaFoldDB" id="A0A921NPQ0"/>
<name>A0A921NPQ0_9RHOB</name>
<proteinExistence type="predicted"/>
<reference evidence="2" key="1">
    <citation type="submission" date="2013-03" db="EMBL/GenBank/DDBJ databases">
        <title>Genome Sequence of the Profundibacterium mesophilum strain KAUST100406-0324T from Red Sea, a novel genus in the family Rhodobacteraceae.</title>
        <authorList>
            <person name="Essack M."/>
            <person name="Alam I."/>
            <person name="Lafi F."/>
            <person name="Alawi W."/>
            <person name="Kamanu F."/>
            <person name="Al-Suwailem A."/>
            <person name="Lee O.O."/>
            <person name="Xu Y."/>
            <person name="Bajic V."/>
            <person name="Qian P.-Y."/>
            <person name="Archer J."/>
        </authorList>
    </citation>
    <scope>NUCLEOTIDE SEQUENCE</scope>
    <source>
        <strain evidence="2">KAUST100406-0324</strain>
    </source>
</reference>
<organism evidence="2 3">
    <name type="scientific">Profundibacterium mesophilum KAUST100406-0324</name>
    <dbReference type="NCBI Taxonomy" id="1037889"/>
    <lineage>
        <taxon>Bacteria</taxon>
        <taxon>Pseudomonadati</taxon>
        <taxon>Pseudomonadota</taxon>
        <taxon>Alphaproteobacteria</taxon>
        <taxon>Rhodobacterales</taxon>
        <taxon>Roseobacteraceae</taxon>
        <taxon>Profundibacterium</taxon>
    </lineage>
</organism>
<feature type="compositionally biased region" description="Basic and acidic residues" evidence="1">
    <location>
        <begin position="57"/>
        <end position="70"/>
    </location>
</feature>
<dbReference type="Proteomes" id="UP000698242">
    <property type="component" value="Unassembled WGS sequence"/>
</dbReference>
<accession>A0A921NPQ0</accession>
<gene>
    <name evidence="2" type="ORF">PMES_01986</name>
</gene>
<dbReference type="OrthoDB" id="7871279at2"/>
<protein>
    <recommendedName>
        <fullName evidence="4">DUF2188 domain-containing protein</fullName>
    </recommendedName>
</protein>
<evidence type="ECO:0008006" key="4">
    <source>
        <dbReference type="Google" id="ProtNLM"/>
    </source>
</evidence>
<dbReference type="Pfam" id="PF09954">
    <property type="entry name" value="DUF2188"/>
    <property type="match status" value="1"/>
</dbReference>
<dbReference type="EMBL" id="APKE01000023">
    <property type="protein sequence ID" value="KAF0675652.1"/>
    <property type="molecule type" value="Genomic_DNA"/>
</dbReference>
<dbReference type="RefSeq" id="WP_159965547.1">
    <property type="nucleotide sequence ID" value="NZ_APKE01000023.1"/>
</dbReference>
<feature type="region of interest" description="Disordered" evidence="1">
    <location>
        <begin position="37"/>
        <end position="81"/>
    </location>
</feature>
<evidence type="ECO:0000313" key="3">
    <source>
        <dbReference type="Proteomes" id="UP000698242"/>
    </source>
</evidence>
<dbReference type="InterPro" id="IPR018691">
    <property type="entry name" value="DUF2188"/>
</dbReference>
<evidence type="ECO:0000256" key="1">
    <source>
        <dbReference type="SAM" id="MobiDB-lite"/>
    </source>
</evidence>
<sequence>MSNLRKFTLVPEQDGPGWLLREDESGTQIHRFDNKEDATAGGALESVLPDGRGSVKIQKEDGTYGEERTFPRSADPARSPG</sequence>